<dbReference type="InterPro" id="IPR018201">
    <property type="entry name" value="Ketoacyl_synth_AS"/>
</dbReference>
<dbReference type="GO" id="GO:0004315">
    <property type="term" value="F:3-oxoacyl-[acyl-carrier-protein] synthase activity"/>
    <property type="evidence" value="ECO:0007669"/>
    <property type="project" value="UniProtKB-EC"/>
</dbReference>
<dbReference type="EMBL" id="LLZZ01000178">
    <property type="protein sequence ID" value="KTA95892.1"/>
    <property type="molecule type" value="Genomic_DNA"/>
</dbReference>
<evidence type="ECO:0000313" key="7">
    <source>
        <dbReference type="EMBL" id="KTA95892.1"/>
    </source>
</evidence>
<dbReference type="GO" id="GO:0006633">
    <property type="term" value="P:fatty acid biosynthetic process"/>
    <property type="evidence" value="ECO:0007669"/>
    <property type="project" value="InterPro"/>
</dbReference>
<dbReference type="VEuPathDB" id="FungiDB:GVI51_J02805"/>
<evidence type="ECO:0000259" key="6">
    <source>
        <dbReference type="PROSITE" id="PS52004"/>
    </source>
</evidence>
<sequence length="448" mass="48540">MSRRVVVTGLGCVTPLGKSVKESWHRLLQRDSNGLVKLDQLTKGDFAKWRGIFPPELRVGAVSPIESFEVNSQLFTSQDDRRMSRFIKLATIASYEALVSSGLVNKETKMSEDGRIPIDQHNQGIDPDKVGCLIGSGIGSIEDIYETSVTFDSNTKKNRINPYFVPRILTNMAAGNIAIKFNLRGPTHSVSTACATGNNAIGDGYNMIKLGMQDICLAGASEASVHPLSLAGFLRAKSLSPDGISRPFDEERNGFVLGEGAGIVVLESLESAKRRGAPILAEIVGYGLSCDAHHITSPPNDGEGASRAIKMALDLSHGNVNARDIEYVNAHATSTKLGDNTECCAIQNTLIDNVNRQKPLYISSNKGSIGHLLGAAGAAESIFTILSLYNRTIPHTYNLKNVLGNFESLSMRFVKSQPHKVADLEYALCNSFGFGGVNTSLLFRRWHE</sequence>
<dbReference type="VEuPathDB" id="FungiDB:B1J91_J02970g"/>
<protein>
    <recommendedName>
        <fullName evidence="2">beta-ketoacyl-[acyl-carrier-protein] synthase I</fullName>
        <ecNumber evidence="2">2.3.1.41</ecNumber>
    </recommendedName>
</protein>
<dbReference type="PROSITE" id="PS52004">
    <property type="entry name" value="KS3_2"/>
    <property type="match status" value="1"/>
</dbReference>
<dbReference type="SUPFAM" id="SSF53901">
    <property type="entry name" value="Thiolase-like"/>
    <property type="match status" value="1"/>
</dbReference>
<evidence type="ECO:0000313" key="8">
    <source>
        <dbReference type="Proteomes" id="UP000054886"/>
    </source>
</evidence>
<dbReference type="Proteomes" id="UP000054886">
    <property type="component" value="Unassembled WGS sequence"/>
</dbReference>
<dbReference type="InterPro" id="IPR014030">
    <property type="entry name" value="Ketoacyl_synth_N"/>
</dbReference>
<evidence type="ECO:0000256" key="4">
    <source>
        <dbReference type="ARBA" id="ARBA00049541"/>
    </source>
</evidence>
<dbReference type="InterPro" id="IPR014031">
    <property type="entry name" value="Ketoacyl_synth_C"/>
</dbReference>
<proteinExistence type="inferred from homology"/>
<evidence type="ECO:0000256" key="5">
    <source>
        <dbReference type="RuleBase" id="RU003694"/>
    </source>
</evidence>
<comment type="similarity">
    <text evidence="1 5">Belongs to the thiolase-like superfamily. Beta-ketoacyl-ACP synthases family.</text>
</comment>
<dbReference type="InterPro" id="IPR020841">
    <property type="entry name" value="PKS_Beta-ketoAc_synthase_dom"/>
</dbReference>
<name>A0A0W0C8K0_CANGB</name>
<gene>
    <name evidence="7" type="ORF">AO440_002910</name>
</gene>
<dbReference type="PANTHER" id="PTHR11712">
    <property type="entry name" value="POLYKETIDE SYNTHASE-RELATED"/>
    <property type="match status" value="1"/>
</dbReference>
<comment type="caution">
    <text evidence="7">The sequence shown here is derived from an EMBL/GenBank/DDBJ whole genome shotgun (WGS) entry which is preliminary data.</text>
</comment>
<dbReference type="EC" id="2.3.1.41" evidence="2"/>
<dbReference type="VEuPathDB" id="FungiDB:GWK60_J02783"/>
<evidence type="ECO:0000256" key="1">
    <source>
        <dbReference type="ARBA" id="ARBA00008467"/>
    </source>
</evidence>
<dbReference type="GO" id="GO:0005739">
    <property type="term" value="C:mitochondrion"/>
    <property type="evidence" value="ECO:0007669"/>
    <property type="project" value="TreeGrafter"/>
</dbReference>
<evidence type="ECO:0000256" key="3">
    <source>
        <dbReference type="ARBA" id="ARBA00022679"/>
    </source>
</evidence>
<dbReference type="AlphaFoldDB" id="A0A0W0C8K0"/>
<dbReference type="InterPro" id="IPR000794">
    <property type="entry name" value="Beta-ketoacyl_synthase"/>
</dbReference>
<dbReference type="Pfam" id="PF00109">
    <property type="entry name" value="ketoacyl-synt"/>
    <property type="match status" value="1"/>
</dbReference>
<dbReference type="Gene3D" id="3.40.47.10">
    <property type="match status" value="1"/>
</dbReference>
<keyword evidence="3 5" id="KW-0808">Transferase</keyword>
<dbReference type="SMART" id="SM00825">
    <property type="entry name" value="PKS_KS"/>
    <property type="match status" value="1"/>
</dbReference>
<dbReference type="VEuPathDB" id="FungiDB:CAGL0J02970g"/>
<reference evidence="7 8" key="1">
    <citation type="submission" date="2015-10" db="EMBL/GenBank/DDBJ databases">
        <title>Draft genomes sequences of Candida glabrata isolates 1A, 1B, 2A, 2B, 3A and 3B.</title>
        <authorList>
            <person name="Haavelsrud O.E."/>
            <person name="Gaustad P."/>
        </authorList>
    </citation>
    <scope>NUCLEOTIDE SEQUENCE [LARGE SCALE GENOMIC DNA]</scope>
    <source>
        <strain evidence="7">910700640</strain>
    </source>
</reference>
<accession>A0A0W0C8K0</accession>
<dbReference type="PROSITE" id="PS00606">
    <property type="entry name" value="KS3_1"/>
    <property type="match status" value="1"/>
</dbReference>
<dbReference type="CDD" id="cd00834">
    <property type="entry name" value="KAS_I_II"/>
    <property type="match status" value="1"/>
</dbReference>
<organism evidence="7 8">
    <name type="scientific">Candida glabrata</name>
    <name type="common">Yeast</name>
    <name type="synonym">Torulopsis glabrata</name>
    <dbReference type="NCBI Taxonomy" id="5478"/>
    <lineage>
        <taxon>Eukaryota</taxon>
        <taxon>Fungi</taxon>
        <taxon>Dikarya</taxon>
        <taxon>Ascomycota</taxon>
        <taxon>Saccharomycotina</taxon>
        <taxon>Saccharomycetes</taxon>
        <taxon>Saccharomycetales</taxon>
        <taxon>Saccharomycetaceae</taxon>
        <taxon>Nakaseomyces</taxon>
    </lineage>
</organism>
<comment type="catalytic activity">
    <reaction evidence="4">
        <text>a fatty acyl-[ACP] + malonyl-[ACP] + H(+) = a 3-oxoacyl-[ACP] + holo-[ACP] + CO2</text>
        <dbReference type="Rhea" id="RHEA:22836"/>
        <dbReference type="Rhea" id="RHEA-COMP:9623"/>
        <dbReference type="Rhea" id="RHEA-COMP:9685"/>
        <dbReference type="Rhea" id="RHEA-COMP:9916"/>
        <dbReference type="Rhea" id="RHEA-COMP:14125"/>
        <dbReference type="ChEBI" id="CHEBI:15378"/>
        <dbReference type="ChEBI" id="CHEBI:16526"/>
        <dbReference type="ChEBI" id="CHEBI:64479"/>
        <dbReference type="ChEBI" id="CHEBI:78449"/>
        <dbReference type="ChEBI" id="CHEBI:78776"/>
        <dbReference type="ChEBI" id="CHEBI:138651"/>
        <dbReference type="EC" id="2.3.1.41"/>
    </reaction>
</comment>
<dbReference type="Pfam" id="PF02801">
    <property type="entry name" value="Ketoacyl-synt_C"/>
    <property type="match status" value="1"/>
</dbReference>
<dbReference type="InterPro" id="IPR016039">
    <property type="entry name" value="Thiolase-like"/>
</dbReference>
<dbReference type="NCBIfam" id="NF005589">
    <property type="entry name" value="PRK07314.1"/>
    <property type="match status" value="1"/>
</dbReference>
<feature type="domain" description="Ketosynthase family 3 (KS3)" evidence="6">
    <location>
        <begin position="2"/>
        <end position="445"/>
    </location>
</feature>
<dbReference type="PANTHER" id="PTHR11712:SF336">
    <property type="entry name" value="3-OXOACYL-[ACYL-CARRIER-PROTEIN] SYNTHASE, MITOCHONDRIAL"/>
    <property type="match status" value="1"/>
</dbReference>
<evidence type="ECO:0000256" key="2">
    <source>
        <dbReference type="ARBA" id="ARBA00013191"/>
    </source>
</evidence>